<dbReference type="Gene3D" id="6.10.280.130">
    <property type="match status" value="1"/>
</dbReference>
<proteinExistence type="predicted"/>
<feature type="transmembrane region" description="Helical" evidence="8">
    <location>
        <begin position="37"/>
        <end position="56"/>
    </location>
</feature>
<name>A0A5B8UTB5_9SPHI</name>
<dbReference type="InterPro" id="IPR008168">
    <property type="entry name" value="Cyt_C_IC"/>
</dbReference>
<keyword evidence="3 6" id="KW-0479">Metal-binding</keyword>
<dbReference type="PRINTS" id="PR00605">
    <property type="entry name" value="CYTCHROMECIC"/>
</dbReference>
<evidence type="ECO:0000256" key="4">
    <source>
        <dbReference type="ARBA" id="ARBA00022982"/>
    </source>
</evidence>
<reference evidence="11 12" key="1">
    <citation type="journal article" date="2017" name="Curr. Microbiol.">
        <title>Mucilaginibacter ginsenosidivorans sp. nov., Isolated from Soil of Ginseng Field.</title>
        <authorList>
            <person name="Kim M.M."/>
            <person name="Siddiqi M.Z."/>
            <person name="Im W.T."/>
        </authorList>
    </citation>
    <scope>NUCLEOTIDE SEQUENCE [LARGE SCALE GENOMIC DNA]</scope>
    <source>
        <strain evidence="11 12">Gsoil 3017</strain>
    </source>
</reference>
<dbReference type="InterPro" id="IPR050597">
    <property type="entry name" value="Cytochrome_c_Oxidase_Subunit"/>
</dbReference>
<dbReference type="Gene3D" id="1.10.760.10">
    <property type="entry name" value="Cytochrome c-like domain"/>
    <property type="match status" value="1"/>
</dbReference>
<dbReference type="Pfam" id="PF13442">
    <property type="entry name" value="Cytochrome_CBB3"/>
    <property type="match status" value="1"/>
</dbReference>
<dbReference type="InterPro" id="IPR009056">
    <property type="entry name" value="Cyt_c-like_dom"/>
</dbReference>
<dbReference type="PANTHER" id="PTHR33751:SF1">
    <property type="entry name" value="CBB3-TYPE CYTOCHROME C OXIDASE SUBUNIT FIXP"/>
    <property type="match status" value="1"/>
</dbReference>
<organism evidence="11 12">
    <name type="scientific">Mucilaginibacter ginsenosidivorans</name>
    <dbReference type="NCBI Taxonomy" id="398053"/>
    <lineage>
        <taxon>Bacteria</taxon>
        <taxon>Pseudomonadati</taxon>
        <taxon>Bacteroidota</taxon>
        <taxon>Sphingobacteriia</taxon>
        <taxon>Sphingobacteriales</taxon>
        <taxon>Sphingobacteriaceae</taxon>
        <taxon>Mucilaginibacter</taxon>
    </lineage>
</organism>
<keyword evidence="8" id="KW-1133">Transmembrane helix</keyword>
<evidence type="ECO:0000259" key="10">
    <source>
        <dbReference type="PROSITE" id="PS51007"/>
    </source>
</evidence>
<feature type="signal peptide" evidence="9">
    <location>
        <begin position="1"/>
        <end position="21"/>
    </location>
</feature>
<keyword evidence="2 6" id="KW-0349">Heme</keyword>
<evidence type="ECO:0000256" key="2">
    <source>
        <dbReference type="ARBA" id="ARBA00022617"/>
    </source>
</evidence>
<dbReference type="Pfam" id="PF14715">
    <property type="entry name" value="FixP_N"/>
    <property type="match status" value="1"/>
</dbReference>
<keyword evidence="12" id="KW-1185">Reference proteome</keyword>
<dbReference type="EMBL" id="CP042436">
    <property type="protein sequence ID" value="QEC62132.1"/>
    <property type="molecule type" value="Genomic_DNA"/>
</dbReference>
<feature type="compositionally biased region" description="Low complexity" evidence="7">
    <location>
        <begin position="294"/>
        <end position="308"/>
    </location>
</feature>
<feature type="domain" description="Cytochrome c" evidence="10">
    <location>
        <begin position="194"/>
        <end position="273"/>
    </location>
</feature>
<dbReference type="GO" id="GO:0005506">
    <property type="term" value="F:iron ion binding"/>
    <property type="evidence" value="ECO:0007669"/>
    <property type="project" value="InterPro"/>
</dbReference>
<accession>A0A5B8UTB5</accession>
<keyword evidence="9" id="KW-0732">Signal</keyword>
<dbReference type="RefSeq" id="WP_147030709.1">
    <property type="nucleotide sequence ID" value="NZ_CP042436.1"/>
</dbReference>
<protein>
    <submittedName>
        <fullName evidence="11">C-type cytochrome</fullName>
    </submittedName>
</protein>
<keyword evidence="5 6" id="KW-0408">Iron</keyword>
<evidence type="ECO:0000256" key="9">
    <source>
        <dbReference type="SAM" id="SignalP"/>
    </source>
</evidence>
<dbReference type="InterPro" id="IPR036909">
    <property type="entry name" value="Cyt_c-like_dom_sf"/>
</dbReference>
<keyword evidence="4" id="KW-0249">Electron transport</keyword>
<dbReference type="OrthoDB" id="9811281at2"/>
<evidence type="ECO:0000256" key="8">
    <source>
        <dbReference type="SAM" id="Phobius"/>
    </source>
</evidence>
<evidence type="ECO:0000256" key="1">
    <source>
        <dbReference type="ARBA" id="ARBA00022448"/>
    </source>
</evidence>
<dbReference type="InterPro" id="IPR038414">
    <property type="entry name" value="CcoP_N_sf"/>
</dbReference>
<gene>
    <name evidence="11" type="ORF">FRZ54_05885</name>
</gene>
<dbReference type="GO" id="GO:0009055">
    <property type="term" value="F:electron transfer activity"/>
    <property type="evidence" value="ECO:0007669"/>
    <property type="project" value="InterPro"/>
</dbReference>
<feature type="region of interest" description="Disordered" evidence="7">
    <location>
        <begin position="271"/>
        <end position="308"/>
    </location>
</feature>
<feature type="compositionally biased region" description="Basic and acidic residues" evidence="7">
    <location>
        <begin position="283"/>
        <end position="293"/>
    </location>
</feature>
<dbReference type="PANTHER" id="PTHR33751">
    <property type="entry name" value="CBB3-TYPE CYTOCHROME C OXIDASE SUBUNIT FIXP"/>
    <property type="match status" value="1"/>
</dbReference>
<keyword evidence="1" id="KW-0813">Transport</keyword>
<dbReference type="Proteomes" id="UP000321479">
    <property type="component" value="Chromosome"/>
</dbReference>
<keyword evidence="8" id="KW-0812">Transmembrane</keyword>
<evidence type="ECO:0000256" key="7">
    <source>
        <dbReference type="SAM" id="MobiDB-lite"/>
    </source>
</evidence>
<dbReference type="SUPFAM" id="SSF46626">
    <property type="entry name" value="Cytochrome c"/>
    <property type="match status" value="1"/>
</dbReference>
<dbReference type="KEGG" id="mgin:FRZ54_05885"/>
<sequence>MKTIRFIFLSLLILSIQPAFAADDHSLLSGETMNYIGYGAIMIALVVLIVAMLTVLKAFKLVARLLLGPEAAVDAKADKAALKEARKAARADRLNRLLSLKPMSEEKSLLIEHDYDGIQELDNPTPAWFMYLFYVTIAFAIGYLLIYHVFDAAPLQYDEYKNEMAVAAKEKAAYLAKVGNMVDENTVKLTTDVAVLSSGQDIFKSRCIACHGDHGQGNVGPNLTDDYWLHGNKINEIFKTIKYGVASKGMPTWETQLSPKQISDVANYVKSIHGSNPANPKEPQGDKIVDDGAAKPATPAPKTAALIK</sequence>
<keyword evidence="8" id="KW-0472">Membrane</keyword>
<evidence type="ECO:0000256" key="6">
    <source>
        <dbReference type="PROSITE-ProRule" id="PRU00433"/>
    </source>
</evidence>
<dbReference type="InterPro" id="IPR032858">
    <property type="entry name" value="CcoP_N"/>
</dbReference>
<feature type="chain" id="PRO_5022847738" evidence="9">
    <location>
        <begin position="22"/>
        <end position="308"/>
    </location>
</feature>
<evidence type="ECO:0000313" key="11">
    <source>
        <dbReference type="EMBL" id="QEC62132.1"/>
    </source>
</evidence>
<dbReference type="GO" id="GO:0020037">
    <property type="term" value="F:heme binding"/>
    <property type="evidence" value="ECO:0007669"/>
    <property type="project" value="InterPro"/>
</dbReference>
<dbReference type="PROSITE" id="PS51007">
    <property type="entry name" value="CYTC"/>
    <property type="match status" value="1"/>
</dbReference>
<evidence type="ECO:0000256" key="3">
    <source>
        <dbReference type="ARBA" id="ARBA00022723"/>
    </source>
</evidence>
<evidence type="ECO:0000256" key="5">
    <source>
        <dbReference type="ARBA" id="ARBA00023004"/>
    </source>
</evidence>
<dbReference type="AlphaFoldDB" id="A0A5B8UTB5"/>
<feature type="transmembrane region" description="Helical" evidence="8">
    <location>
        <begin position="128"/>
        <end position="150"/>
    </location>
</feature>
<evidence type="ECO:0000313" key="12">
    <source>
        <dbReference type="Proteomes" id="UP000321479"/>
    </source>
</evidence>